<feature type="transmembrane region" description="Helical" evidence="5">
    <location>
        <begin position="319"/>
        <end position="337"/>
    </location>
</feature>
<feature type="transmembrane region" description="Helical" evidence="5">
    <location>
        <begin position="451"/>
        <end position="476"/>
    </location>
</feature>
<dbReference type="PANTHER" id="PTHR23501">
    <property type="entry name" value="MAJOR FACILITATOR SUPERFAMILY"/>
    <property type="match status" value="1"/>
</dbReference>
<feature type="transmembrane region" description="Helical" evidence="5">
    <location>
        <begin position="216"/>
        <end position="238"/>
    </location>
</feature>
<dbReference type="PROSITE" id="PS50850">
    <property type="entry name" value="MFS"/>
    <property type="match status" value="1"/>
</dbReference>
<dbReference type="SUPFAM" id="SSF103473">
    <property type="entry name" value="MFS general substrate transporter"/>
    <property type="match status" value="1"/>
</dbReference>
<feature type="transmembrane region" description="Helical" evidence="5">
    <location>
        <begin position="188"/>
        <end position="210"/>
    </location>
</feature>
<dbReference type="InterPro" id="IPR020846">
    <property type="entry name" value="MFS_dom"/>
</dbReference>
<comment type="caution">
    <text evidence="7">The sequence shown here is derived from an EMBL/GenBank/DDBJ whole genome shotgun (WGS) entry which is preliminary data.</text>
</comment>
<comment type="subcellular location">
    <subcellularLocation>
        <location evidence="1">Membrane</location>
        <topology evidence="1">Multi-pass membrane protein</topology>
    </subcellularLocation>
</comment>
<feature type="transmembrane region" description="Helical" evidence="5">
    <location>
        <begin position="51"/>
        <end position="70"/>
    </location>
</feature>
<gene>
    <name evidence="7" type="ORF">SmJEL517_g03590</name>
</gene>
<keyword evidence="4 5" id="KW-0472">Membrane</keyword>
<evidence type="ECO:0000256" key="5">
    <source>
        <dbReference type="SAM" id="Phobius"/>
    </source>
</evidence>
<dbReference type="Gene3D" id="1.20.1250.20">
    <property type="entry name" value="MFS general substrate transporter like domains"/>
    <property type="match status" value="1"/>
</dbReference>
<evidence type="ECO:0000313" key="7">
    <source>
        <dbReference type="EMBL" id="TPX33651.1"/>
    </source>
</evidence>
<feature type="transmembrane region" description="Helical" evidence="5">
    <location>
        <begin position="128"/>
        <end position="144"/>
    </location>
</feature>
<organism evidence="7 8">
    <name type="scientific">Synchytrium microbalum</name>
    <dbReference type="NCBI Taxonomy" id="1806994"/>
    <lineage>
        <taxon>Eukaryota</taxon>
        <taxon>Fungi</taxon>
        <taxon>Fungi incertae sedis</taxon>
        <taxon>Chytridiomycota</taxon>
        <taxon>Chytridiomycota incertae sedis</taxon>
        <taxon>Chytridiomycetes</taxon>
        <taxon>Synchytriales</taxon>
        <taxon>Synchytriaceae</taxon>
        <taxon>Synchytrium</taxon>
    </lineage>
</organism>
<dbReference type="PANTHER" id="PTHR23501:SF198">
    <property type="entry name" value="AZOLE RESISTANCE PROTEIN 1-RELATED"/>
    <property type="match status" value="1"/>
</dbReference>
<dbReference type="RefSeq" id="XP_031024593.1">
    <property type="nucleotide sequence ID" value="XM_031169518.1"/>
</dbReference>
<dbReference type="InterPro" id="IPR036259">
    <property type="entry name" value="MFS_trans_sf"/>
</dbReference>
<dbReference type="AlphaFoldDB" id="A0A507C2K1"/>
<dbReference type="OrthoDB" id="10021397at2759"/>
<feature type="transmembrane region" description="Helical" evidence="5">
    <location>
        <begin position="292"/>
        <end position="312"/>
    </location>
</feature>
<dbReference type="GO" id="GO:0022857">
    <property type="term" value="F:transmembrane transporter activity"/>
    <property type="evidence" value="ECO:0007669"/>
    <property type="project" value="InterPro"/>
</dbReference>
<accession>A0A507C2K1</accession>
<evidence type="ECO:0000259" key="6">
    <source>
        <dbReference type="PROSITE" id="PS50850"/>
    </source>
</evidence>
<feature type="transmembrane region" description="Helical" evidence="5">
    <location>
        <begin position="380"/>
        <end position="404"/>
    </location>
</feature>
<dbReference type="EMBL" id="QEAO01000019">
    <property type="protein sequence ID" value="TPX33651.1"/>
    <property type="molecule type" value="Genomic_DNA"/>
</dbReference>
<dbReference type="Proteomes" id="UP000319731">
    <property type="component" value="Unassembled WGS sequence"/>
</dbReference>
<dbReference type="GO" id="GO:0005886">
    <property type="term" value="C:plasma membrane"/>
    <property type="evidence" value="ECO:0007669"/>
    <property type="project" value="TreeGrafter"/>
</dbReference>
<dbReference type="Pfam" id="PF07690">
    <property type="entry name" value="MFS_1"/>
    <property type="match status" value="1"/>
</dbReference>
<feature type="transmembrane region" description="Helical" evidence="5">
    <location>
        <begin position="250"/>
        <end position="272"/>
    </location>
</feature>
<name>A0A507C2K1_9FUNG</name>
<dbReference type="Gene3D" id="1.20.1720.10">
    <property type="entry name" value="Multidrug resistance protein D"/>
    <property type="match status" value="1"/>
</dbReference>
<proteinExistence type="predicted"/>
<evidence type="ECO:0000256" key="1">
    <source>
        <dbReference type="ARBA" id="ARBA00004141"/>
    </source>
</evidence>
<evidence type="ECO:0000313" key="8">
    <source>
        <dbReference type="Proteomes" id="UP000319731"/>
    </source>
</evidence>
<evidence type="ECO:0000256" key="2">
    <source>
        <dbReference type="ARBA" id="ARBA00022692"/>
    </source>
</evidence>
<feature type="transmembrane region" description="Helical" evidence="5">
    <location>
        <begin position="349"/>
        <end position="368"/>
    </location>
</feature>
<dbReference type="InterPro" id="IPR011701">
    <property type="entry name" value="MFS"/>
</dbReference>
<dbReference type="GeneID" id="42004815"/>
<reference evidence="7 8" key="1">
    <citation type="journal article" date="2019" name="Sci. Rep.">
        <title>Comparative genomics of chytrid fungi reveal insights into the obligate biotrophic and pathogenic lifestyle of Synchytrium endobioticum.</title>
        <authorList>
            <person name="van de Vossenberg B.T.L.H."/>
            <person name="Warris S."/>
            <person name="Nguyen H.D.T."/>
            <person name="van Gent-Pelzer M.P.E."/>
            <person name="Joly D.L."/>
            <person name="van de Geest H.C."/>
            <person name="Bonants P.J.M."/>
            <person name="Smith D.S."/>
            <person name="Levesque C.A."/>
            <person name="van der Lee T.A.J."/>
        </authorList>
    </citation>
    <scope>NUCLEOTIDE SEQUENCE [LARGE SCALE GENOMIC DNA]</scope>
    <source>
        <strain evidence="7 8">JEL517</strain>
    </source>
</reference>
<keyword evidence="3 5" id="KW-1133">Transmembrane helix</keyword>
<evidence type="ECO:0000256" key="4">
    <source>
        <dbReference type="ARBA" id="ARBA00023136"/>
    </source>
</evidence>
<dbReference type="STRING" id="1806994.A0A507C2K1"/>
<sequence>MSLEKVQILDSTTMVDAAEDKAAVPLELEDQTIIAVAIPAIAIEFSGLSQISWVASAYFLTATGFIPTWGQLSNILGRKTAFLIAVSIFELGSAMCGAAPSLTFLIVSRAIAGLGGGGIFIPIEKRSSYLGIIGGCFGIASVAGPLLGGTFLPIGAITVLVIVVYLNLGKRSSSFWDGVKRIDVMGSLLLVAAVACLVLCLVNGGTVYAWNSGFVIGFFVAAGVLIVLFVIVELRFAVEPVLPFGLLTNVSLTCSILASFFFGMTFFVLINYLPYYYQIVDGDSATTAGLRILPFILGVVFASIVSGGATAVTGWYWPFFPIGGALVITGAVLTSTLDEFSGTAMQIGYLLLAGVGGGALIQTLLIAAQASAKTEDDVPTATALSNFGQTLGAVVGIAICANVFNNQTTTGINNYLSTLPAAAVAQLPPAEAILGNVGVLQFITPPYKAGYIHAIVGAVQLNFKLAAGFAALALLLSLFIKKSKLTGAIALSPA</sequence>
<protein>
    <recommendedName>
        <fullName evidence="6">Major facilitator superfamily (MFS) profile domain-containing protein</fullName>
    </recommendedName>
</protein>
<feature type="transmembrane region" description="Helical" evidence="5">
    <location>
        <begin position="82"/>
        <end position="107"/>
    </location>
</feature>
<evidence type="ECO:0000256" key="3">
    <source>
        <dbReference type="ARBA" id="ARBA00022989"/>
    </source>
</evidence>
<keyword evidence="2 5" id="KW-0812">Transmembrane</keyword>
<feature type="domain" description="Major facilitator superfamily (MFS) profile" evidence="6">
    <location>
        <begin position="1"/>
        <end position="485"/>
    </location>
</feature>
<keyword evidence="8" id="KW-1185">Reference proteome</keyword>